<accession>A0A7W7RNI2</accession>
<evidence type="ECO:0000313" key="2">
    <source>
        <dbReference type="Proteomes" id="UP000523007"/>
    </source>
</evidence>
<dbReference type="Proteomes" id="UP000523007">
    <property type="component" value="Unassembled WGS sequence"/>
</dbReference>
<organism evidence="1 2">
    <name type="scientific">Lipingzhangella halophila</name>
    <dbReference type="NCBI Taxonomy" id="1783352"/>
    <lineage>
        <taxon>Bacteria</taxon>
        <taxon>Bacillati</taxon>
        <taxon>Actinomycetota</taxon>
        <taxon>Actinomycetes</taxon>
        <taxon>Streptosporangiales</taxon>
        <taxon>Nocardiopsidaceae</taxon>
        <taxon>Lipingzhangella</taxon>
    </lineage>
</organism>
<keyword evidence="2" id="KW-1185">Reference proteome</keyword>
<dbReference type="SUPFAM" id="SSF57938">
    <property type="entry name" value="DnaJ/Hsp40 cysteine-rich domain"/>
    <property type="match status" value="1"/>
</dbReference>
<proteinExistence type="predicted"/>
<dbReference type="InterPro" id="IPR036410">
    <property type="entry name" value="HSP_DnaJ_Cys-rich_dom_sf"/>
</dbReference>
<comment type="caution">
    <text evidence="1">The sequence shown here is derived from an EMBL/GenBank/DDBJ whole genome shotgun (WGS) entry which is preliminary data.</text>
</comment>
<evidence type="ECO:0000313" key="1">
    <source>
        <dbReference type="EMBL" id="MBB4934763.1"/>
    </source>
</evidence>
<reference evidence="1 2" key="1">
    <citation type="submission" date="2020-08" db="EMBL/GenBank/DDBJ databases">
        <title>Sequencing the genomes of 1000 actinobacteria strains.</title>
        <authorList>
            <person name="Klenk H.-P."/>
        </authorList>
    </citation>
    <scope>NUCLEOTIDE SEQUENCE [LARGE SCALE GENOMIC DNA]</scope>
    <source>
        <strain evidence="1 2">DSM 102030</strain>
    </source>
</reference>
<name>A0A7W7RNI2_9ACTN</name>
<gene>
    <name evidence="1" type="ORF">F4561_005657</name>
</gene>
<sequence length="41" mass="4442">MGKHGKEVECRNCHGSGQVEESQDGKIVWVTCKICHGSGKV</sequence>
<protein>
    <submittedName>
        <fullName evidence="1">DnaJ-class molecular chaperone</fullName>
    </submittedName>
</protein>
<dbReference type="Gene3D" id="6.20.20.10">
    <property type="match status" value="1"/>
</dbReference>
<dbReference type="EMBL" id="JACHJT010000002">
    <property type="protein sequence ID" value="MBB4934763.1"/>
    <property type="molecule type" value="Genomic_DNA"/>
</dbReference>
<dbReference type="AlphaFoldDB" id="A0A7W7RNI2"/>